<dbReference type="STRING" id="1448308.A0A2T2NQA0"/>
<accession>A0A2T2NQA0</accession>
<name>A0A2T2NQA0_CORCC</name>
<organism evidence="3 4">
    <name type="scientific">Corynespora cassiicola Philippines</name>
    <dbReference type="NCBI Taxonomy" id="1448308"/>
    <lineage>
        <taxon>Eukaryota</taxon>
        <taxon>Fungi</taxon>
        <taxon>Dikarya</taxon>
        <taxon>Ascomycota</taxon>
        <taxon>Pezizomycotina</taxon>
        <taxon>Dothideomycetes</taxon>
        <taxon>Pleosporomycetidae</taxon>
        <taxon>Pleosporales</taxon>
        <taxon>Corynesporascaceae</taxon>
        <taxon>Corynespora</taxon>
    </lineage>
</organism>
<dbReference type="EMBL" id="KZ678134">
    <property type="protein sequence ID" value="PSN67584.1"/>
    <property type="molecule type" value="Genomic_DNA"/>
</dbReference>
<dbReference type="InterPro" id="IPR056884">
    <property type="entry name" value="NPHP3-like_N"/>
</dbReference>
<keyword evidence="4" id="KW-1185">Reference proteome</keyword>
<dbReference type="InterPro" id="IPR027417">
    <property type="entry name" value="P-loop_NTPase"/>
</dbReference>
<proteinExistence type="predicted"/>
<sequence length="419" mass="48612">WLKGKPESGKSTLIKFALSENSIQRREDIHISFFFNARGTLLEKDTRGMYRSLVFQVLAKTEIATEVFEEFDIFELPQEPQFPWTIPQLQAVFRRALQKLGRRWLWIYVDALDECDEDQARDMVDFFRTIGDYSMRADIKMRIFFASRYYPQISTQNKVEIKLENEREHFLDIVSYVNSELKTGVHTQSATVERIRQEVIDRASGVFIWVYLVVRILNKAYDHGKIIGLEKKLKEIPNDLSLLFKEILTRDHENVEAMQLCIHWILFARQPLTRQELYYAVHAGAQPEDVGDMNPDDVTDEVMHAYILSSSKGLAELTGLNRPVVQFIHETIREFLLKGDGIQYIQGTSNRSLQGIAHDSLRKCCETYISSAKPVLLQYSSTQAYLRRIIGRSSYAGMRLPFIEYALSFILYHANVAEA</sequence>
<dbReference type="AlphaFoldDB" id="A0A2T2NQA0"/>
<evidence type="ECO:0000259" key="2">
    <source>
        <dbReference type="Pfam" id="PF24883"/>
    </source>
</evidence>
<feature type="non-terminal residue" evidence="3">
    <location>
        <position position="419"/>
    </location>
</feature>
<evidence type="ECO:0000313" key="3">
    <source>
        <dbReference type="EMBL" id="PSN67584.1"/>
    </source>
</evidence>
<feature type="non-terminal residue" evidence="3">
    <location>
        <position position="1"/>
    </location>
</feature>
<evidence type="ECO:0000256" key="1">
    <source>
        <dbReference type="ARBA" id="ARBA00022737"/>
    </source>
</evidence>
<keyword evidence="1" id="KW-0677">Repeat</keyword>
<feature type="domain" description="Nephrocystin 3-like N-terminal" evidence="2">
    <location>
        <begin position="1"/>
        <end position="148"/>
    </location>
</feature>
<dbReference type="OrthoDB" id="194358at2759"/>
<protein>
    <recommendedName>
        <fullName evidence="2">Nephrocystin 3-like N-terminal domain-containing protein</fullName>
    </recommendedName>
</protein>
<dbReference type="Proteomes" id="UP000240883">
    <property type="component" value="Unassembled WGS sequence"/>
</dbReference>
<reference evidence="3 4" key="1">
    <citation type="journal article" date="2018" name="Front. Microbiol.">
        <title>Genome-Wide Analysis of Corynespora cassiicola Leaf Fall Disease Putative Effectors.</title>
        <authorList>
            <person name="Lopez D."/>
            <person name="Ribeiro S."/>
            <person name="Label P."/>
            <person name="Fumanal B."/>
            <person name="Venisse J.S."/>
            <person name="Kohler A."/>
            <person name="de Oliveira R.R."/>
            <person name="Labutti K."/>
            <person name="Lipzen A."/>
            <person name="Lail K."/>
            <person name="Bauer D."/>
            <person name="Ohm R.A."/>
            <person name="Barry K.W."/>
            <person name="Spatafora J."/>
            <person name="Grigoriev I.V."/>
            <person name="Martin F.M."/>
            <person name="Pujade-Renaud V."/>
        </authorList>
    </citation>
    <scope>NUCLEOTIDE SEQUENCE [LARGE SCALE GENOMIC DNA]</scope>
    <source>
        <strain evidence="3 4">Philippines</strain>
    </source>
</reference>
<evidence type="ECO:0000313" key="4">
    <source>
        <dbReference type="Proteomes" id="UP000240883"/>
    </source>
</evidence>
<dbReference type="Pfam" id="PF24883">
    <property type="entry name" value="NPHP3_N"/>
    <property type="match status" value="1"/>
</dbReference>
<gene>
    <name evidence="3" type="ORF">BS50DRAFT_447192</name>
</gene>
<dbReference type="PANTHER" id="PTHR10039:SF5">
    <property type="entry name" value="NACHT DOMAIN-CONTAINING PROTEIN"/>
    <property type="match status" value="1"/>
</dbReference>
<dbReference type="PANTHER" id="PTHR10039">
    <property type="entry name" value="AMELOGENIN"/>
    <property type="match status" value="1"/>
</dbReference>
<dbReference type="SUPFAM" id="SSF52540">
    <property type="entry name" value="P-loop containing nucleoside triphosphate hydrolases"/>
    <property type="match status" value="1"/>
</dbReference>